<dbReference type="InterPro" id="IPR009057">
    <property type="entry name" value="Homeodomain-like_sf"/>
</dbReference>
<evidence type="ECO:0000313" key="2">
    <source>
        <dbReference type="EMBL" id="KAK9744658.1"/>
    </source>
</evidence>
<evidence type="ECO:0000256" key="1">
    <source>
        <dbReference type="ARBA" id="ARBA00004123"/>
    </source>
</evidence>
<reference evidence="2 3" key="1">
    <citation type="journal article" date="2024" name="BMC Genomics">
        <title>De novo assembly and annotation of Popillia japonica's genome with initial clues to its potential as an invasive pest.</title>
        <authorList>
            <person name="Cucini C."/>
            <person name="Boschi S."/>
            <person name="Funari R."/>
            <person name="Cardaioli E."/>
            <person name="Iannotti N."/>
            <person name="Marturano G."/>
            <person name="Paoli F."/>
            <person name="Bruttini M."/>
            <person name="Carapelli A."/>
            <person name="Frati F."/>
            <person name="Nardi F."/>
        </authorList>
    </citation>
    <scope>NUCLEOTIDE SEQUENCE [LARGE SCALE GENOMIC DNA]</scope>
    <source>
        <strain evidence="2">DMR45628</strain>
    </source>
</reference>
<dbReference type="Proteomes" id="UP001458880">
    <property type="component" value="Unassembled WGS sequence"/>
</dbReference>
<evidence type="ECO:0000313" key="3">
    <source>
        <dbReference type="Proteomes" id="UP001458880"/>
    </source>
</evidence>
<dbReference type="AlphaFoldDB" id="A0AAW1M9U5"/>
<organism evidence="2 3">
    <name type="scientific">Popillia japonica</name>
    <name type="common">Japanese beetle</name>
    <dbReference type="NCBI Taxonomy" id="7064"/>
    <lineage>
        <taxon>Eukaryota</taxon>
        <taxon>Metazoa</taxon>
        <taxon>Ecdysozoa</taxon>
        <taxon>Arthropoda</taxon>
        <taxon>Hexapoda</taxon>
        <taxon>Insecta</taxon>
        <taxon>Pterygota</taxon>
        <taxon>Neoptera</taxon>
        <taxon>Endopterygota</taxon>
        <taxon>Coleoptera</taxon>
        <taxon>Polyphaga</taxon>
        <taxon>Scarabaeiformia</taxon>
        <taxon>Scarabaeidae</taxon>
        <taxon>Rutelinae</taxon>
        <taxon>Popillia</taxon>
    </lineage>
</organism>
<accession>A0AAW1M9U5</accession>
<dbReference type="SUPFAM" id="SSF46689">
    <property type="entry name" value="Homeodomain-like"/>
    <property type="match status" value="1"/>
</dbReference>
<name>A0AAW1M9U5_POPJA</name>
<comment type="caution">
    <text evidence="2">The sequence shown here is derived from an EMBL/GenBank/DDBJ whole genome shotgun (WGS) entry which is preliminary data.</text>
</comment>
<proteinExistence type="predicted"/>
<dbReference type="EMBL" id="JASPKY010000056">
    <property type="protein sequence ID" value="KAK9744658.1"/>
    <property type="molecule type" value="Genomic_DNA"/>
</dbReference>
<gene>
    <name evidence="2" type="ORF">QE152_g7576</name>
</gene>
<dbReference type="GO" id="GO:0005634">
    <property type="term" value="C:nucleus"/>
    <property type="evidence" value="ECO:0007669"/>
    <property type="project" value="UniProtKB-SubCell"/>
</dbReference>
<sequence>MTAMFERSKLDLERKRMRTAKHEHLETALLVRFKQARSQNTPILRPLMLEKAKKLTNICRETNQVLPTMTTNWLQSALPSILKKYEAKGVFNADETELFYCWRKSPKNGLRY</sequence>
<keyword evidence="3" id="KW-1185">Reference proteome</keyword>
<protein>
    <submittedName>
        <fullName evidence="2">Uncharacterized protein</fullName>
    </submittedName>
</protein>
<comment type="subcellular location">
    <subcellularLocation>
        <location evidence="1">Nucleus</location>
    </subcellularLocation>
</comment>
<dbReference type="Gene3D" id="1.10.10.60">
    <property type="entry name" value="Homeodomain-like"/>
    <property type="match status" value="1"/>
</dbReference>